<gene>
    <name evidence="2" type="ORF">C427_5239</name>
</gene>
<dbReference type="SUPFAM" id="SSF51735">
    <property type="entry name" value="NAD(P)-binding Rossmann-fold domains"/>
    <property type="match status" value="1"/>
</dbReference>
<dbReference type="InterPro" id="IPR051783">
    <property type="entry name" value="NAD(P)-dependent_oxidoreduct"/>
</dbReference>
<evidence type="ECO:0000313" key="3">
    <source>
        <dbReference type="Proteomes" id="UP000011864"/>
    </source>
</evidence>
<organism evidence="2 3">
    <name type="scientific">Paraglaciecola psychrophila 170</name>
    <dbReference type="NCBI Taxonomy" id="1129794"/>
    <lineage>
        <taxon>Bacteria</taxon>
        <taxon>Pseudomonadati</taxon>
        <taxon>Pseudomonadota</taxon>
        <taxon>Gammaproteobacteria</taxon>
        <taxon>Alteromonadales</taxon>
        <taxon>Alteromonadaceae</taxon>
        <taxon>Paraglaciecola</taxon>
    </lineage>
</organism>
<dbReference type="EMBL" id="CP003837">
    <property type="protein sequence ID" value="AGH47336.1"/>
    <property type="molecule type" value="Genomic_DNA"/>
</dbReference>
<evidence type="ECO:0000313" key="2">
    <source>
        <dbReference type="EMBL" id="AGH47336.1"/>
    </source>
</evidence>
<dbReference type="eggNOG" id="COG0451">
    <property type="taxonomic scope" value="Bacteria"/>
</dbReference>
<dbReference type="AlphaFoldDB" id="K7A2B9"/>
<dbReference type="InterPro" id="IPR001509">
    <property type="entry name" value="Epimerase_deHydtase"/>
</dbReference>
<feature type="domain" description="NAD-dependent epimerase/dehydratase" evidence="1">
    <location>
        <begin position="6"/>
        <end position="163"/>
    </location>
</feature>
<protein>
    <recommendedName>
        <fullName evidence="1">NAD-dependent epimerase/dehydratase domain-containing protein</fullName>
    </recommendedName>
</protein>
<dbReference type="OrthoDB" id="751203at2"/>
<dbReference type="PANTHER" id="PTHR48079">
    <property type="entry name" value="PROTEIN YEEZ"/>
    <property type="match status" value="1"/>
</dbReference>
<name>K7A2B9_9ALTE</name>
<dbReference type="RefSeq" id="WP_007635959.1">
    <property type="nucleotide sequence ID" value="NC_020514.1"/>
</dbReference>
<accession>K7A2B9</accession>
<keyword evidence="3" id="KW-1185">Reference proteome</keyword>
<dbReference type="PANTHER" id="PTHR48079:SF6">
    <property type="entry name" value="NAD(P)-BINDING DOMAIN-CONTAINING PROTEIN-RELATED"/>
    <property type="match status" value="1"/>
</dbReference>
<reference evidence="2 3" key="1">
    <citation type="journal article" date="2013" name="Genome Announc.">
        <title>Complete Genome Sequence of Glaciecola psychrophila Strain 170T.</title>
        <authorList>
            <person name="Yin J."/>
            <person name="Chen J."/>
            <person name="Liu G."/>
            <person name="Yu Y."/>
            <person name="Song L."/>
            <person name="Wang X."/>
            <person name="Qu X."/>
        </authorList>
    </citation>
    <scope>NUCLEOTIDE SEQUENCE [LARGE SCALE GENOMIC DNA]</scope>
    <source>
        <strain evidence="2 3">170</strain>
    </source>
</reference>
<dbReference type="GO" id="GO:0004029">
    <property type="term" value="F:aldehyde dehydrogenase (NAD+) activity"/>
    <property type="evidence" value="ECO:0007669"/>
    <property type="project" value="TreeGrafter"/>
</dbReference>
<dbReference type="KEGG" id="gps:C427_5239"/>
<evidence type="ECO:0000259" key="1">
    <source>
        <dbReference type="Pfam" id="PF01370"/>
    </source>
</evidence>
<proteinExistence type="predicted"/>
<dbReference type="STRING" id="1129794.C427_5239"/>
<dbReference type="InterPro" id="IPR036291">
    <property type="entry name" value="NAD(P)-bd_dom_sf"/>
</dbReference>
<dbReference type="HOGENOM" id="CLU_007383_11_1_6"/>
<dbReference type="GO" id="GO:0005737">
    <property type="term" value="C:cytoplasm"/>
    <property type="evidence" value="ECO:0007669"/>
    <property type="project" value="TreeGrafter"/>
</dbReference>
<dbReference type="PATRIC" id="fig|1129794.4.peg.5222"/>
<dbReference type="Pfam" id="PF01370">
    <property type="entry name" value="Epimerase"/>
    <property type="match status" value="1"/>
</dbReference>
<dbReference type="Proteomes" id="UP000011864">
    <property type="component" value="Chromosome"/>
</dbReference>
<dbReference type="Gene3D" id="3.40.50.720">
    <property type="entry name" value="NAD(P)-binding Rossmann-like Domain"/>
    <property type="match status" value="1"/>
</dbReference>
<sequence>MQISVVGCGWLGLPLAINLQESGHNIVATCRSQQKADKLTQLGFDVECFELGDEPGHSRLAKLFMSRVLVLNIPVGRKSPISEQYVQHMKALLKHAVNSQIQNLIFISSTSVYGDNSGTITEQSPTHPQTQSGQINLTVEALVKENFAGSSTIIRAAGLVGKDRHPANYLAGKIGLMNPDHIVNLVHQDDVVCAIKTVIERNIWGQTLHLSAFEHPSRAQYYTWAAEKLGLSAPKFVEGTGVALGKEIDATRSVQILGLSLKYPSPFDMLRQ</sequence>